<evidence type="ECO:0000313" key="2">
    <source>
        <dbReference type="Proteomes" id="UP000219285"/>
    </source>
</evidence>
<gene>
    <name evidence="1" type="ORF">CA267_001575</name>
</gene>
<dbReference type="KEGG" id="apel:CA267_001575"/>
<keyword evidence="2" id="KW-1185">Reference proteome</keyword>
<reference evidence="2" key="1">
    <citation type="submission" date="2014-12" db="EMBL/GenBank/DDBJ databases">
        <title>Complete genome sequence of a multi-drug resistant Klebsiella pneumoniae.</title>
        <authorList>
            <person name="Hua X."/>
            <person name="Chen Q."/>
            <person name="Li X."/>
            <person name="Feng Y."/>
            <person name="Ruan Z."/>
            <person name="Yu Y."/>
        </authorList>
    </citation>
    <scope>NUCLEOTIDE SEQUENCE [LARGE SCALE GENOMIC DNA]</scope>
    <source>
        <strain evidence="2">5.12</strain>
    </source>
</reference>
<dbReference type="OrthoDB" id="7054620at2"/>
<name>A0A6M4MAH9_9ALTE</name>
<proteinExistence type="predicted"/>
<accession>A0A6M4MAH9</accession>
<evidence type="ECO:0000313" key="1">
    <source>
        <dbReference type="EMBL" id="QJR79575.1"/>
    </source>
</evidence>
<protein>
    <submittedName>
        <fullName evidence="1">Uncharacterized protein</fullName>
    </submittedName>
</protein>
<dbReference type="AlphaFoldDB" id="A0A6M4MAH9"/>
<dbReference type="Proteomes" id="UP000219285">
    <property type="component" value="Chromosome"/>
</dbReference>
<sequence>MSANKWFLVTNTENLKYYFDCNMMVERQAFEGNAYLRDIQAERPKGYITLNDQTNLTDALELSISEDPNLESCIVEVDLSGLESASVYGRVSEKQYEFGSLDQILRSDVDEILIPAPLPIGIIKTVFLKNAKASDLLKSELTRLYGVLPPKYITQNAKLFKSGKQGSLPSELDIDSSVSCISLNEIADIALDYKKAEALGGALALAYYQTKNGSLSCELFKKFVERSDEPISDTIIAFQNWLVDANHTSELDSFYKRVLDIASSESDFGTIQHDLLNSFENKDGIPDAYTKVAGLAKRLRQLVDRTYEGDLDTYFSKLINHYESEEEGGSKPFLLISMIFVRDHTETALKFYHESFTEEDYFLIAAFYGLFQGIKRVPERVRSVSGLRNWVSHHMVVLLHKTTGARVTIQKAPVQPPLIYQKYIKDTPNSKLQDNLQKFVLFMGMNEQEVLSWELNTKEEYRVKGSAITFSTRPKLVAKVLSSNFEKSMRHKTIKDADELFDMNEALDIFKA</sequence>
<dbReference type="EMBL" id="CP052766">
    <property type="protein sequence ID" value="QJR79575.1"/>
    <property type="molecule type" value="Genomic_DNA"/>
</dbReference>
<organism evidence="1 2">
    <name type="scientific">Alteromonas pelagimontana</name>
    <dbReference type="NCBI Taxonomy" id="1858656"/>
    <lineage>
        <taxon>Bacteria</taxon>
        <taxon>Pseudomonadati</taxon>
        <taxon>Pseudomonadota</taxon>
        <taxon>Gammaproteobacteria</taxon>
        <taxon>Alteromonadales</taxon>
        <taxon>Alteromonadaceae</taxon>
        <taxon>Alteromonas/Salinimonas group</taxon>
        <taxon>Alteromonas</taxon>
    </lineage>
</organism>
<dbReference type="RefSeq" id="WP_075609098.1">
    <property type="nucleotide sequence ID" value="NZ_CP052766.1"/>
</dbReference>
<reference evidence="1 2" key="2">
    <citation type="submission" date="2020-04" db="EMBL/GenBank/DDBJ databases">
        <title>Complete genome sequence of Alteromonas pelagimontana 5.12T.</title>
        <authorList>
            <person name="Sinha R.K."/>
            <person name="Krishnan K.P."/>
            <person name="Kurian J.P."/>
        </authorList>
    </citation>
    <scope>NUCLEOTIDE SEQUENCE [LARGE SCALE GENOMIC DNA]</scope>
    <source>
        <strain evidence="1 2">5.12</strain>
    </source>
</reference>